<feature type="compositionally biased region" description="Basic and acidic residues" evidence="2">
    <location>
        <begin position="1140"/>
        <end position="1152"/>
    </location>
</feature>
<keyword evidence="1" id="KW-0175">Coiled coil</keyword>
<comment type="caution">
    <text evidence="3">The sequence shown here is derived from an EMBL/GenBank/DDBJ whole genome shotgun (WGS) entry which is preliminary data.</text>
</comment>
<evidence type="ECO:0000313" key="4">
    <source>
        <dbReference type="Proteomes" id="UP000078343"/>
    </source>
</evidence>
<reference evidence="3 4" key="1">
    <citation type="submission" date="2016-04" db="EMBL/GenBank/DDBJ databases">
        <title>Draft genome of Fonsecaea erecta CBS 125763.</title>
        <authorList>
            <person name="Weiss V.A."/>
            <person name="Vicente V.A."/>
            <person name="Raittz R.T."/>
            <person name="Moreno L.F."/>
            <person name="De Souza E.M."/>
            <person name="Pedrosa F.O."/>
            <person name="Steffens M.B."/>
            <person name="Faoro H."/>
            <person name="Tadra-Sfeir M.Z."/>
            <person name="Najafzadeh M.J."/>
            <person name="Felipe M.S."/>
            <person name="Teixeira M."/>
            <person name="Sun J."/>
            <person name="Xi L."/>
            <person name="Gomes R."/>
            <person name="De Azevedo C.M."/>
            <person name="Salgado C.G."/>
            <person name="Da Silva M.B."/>
            <person name="Nascimento M.F."/>
            <person name="Queiroz-Telles F."/>
            <person name="Attili D.S."/>
            <person name="Gorbushina A."/>
        </authorList>
    </citation>
    <scope>NUCLEOTIDE SEQUENCE [LARGE SCALE GENOMIC DNA]</scope>
    <source>
        <strain evidence="3 4">CBS 125763</strain>
    </source>
</reference>
<feature type="compositionally biased region" description="Basic and acidic residues" evidence="2">
    <location>
        <begin position="16"/>
        <end position="25"/>
    </location>
</feature>
<sequence length="1238" mass="138203">MTGEPDTPQSPQADGAYHRPREDARGGVSQCIEGGRASPVEAFPGAPSKYDPSHGNNHVNQLSAQQERGSLEAVSSDEVQFDFAPAQQSHPHHQNVEPSLATSPGSTSSAQVHTMTRARSIGHRVYSAGVGPIHESRVSKSPTEHRSRLLHNRQTHPQTDLATTPSQPSEEDLLFLLMSRARETQKALERLEHLENENQDLRELQGQTEAELQQATKARDEYAQYSHFLDQSLVLFREKYSKLKKWALETNKDCEMLQQSSSGFQRSLAALAKDRDYLLTQLHEARSSSRSTSEQMENIQSGVREVRVMAENSGATIKQLDAFAVAQEEHLMSEKQRCRRLEAHILHLEQEKNKQNIRLHSQHQATNQTLQDISKQLGAFHNGRAAESSATARIFESLHQIQSVIDTNLLVKSDLAPLREDCTSVNSSLTKIEGSLSKKVETAIANLRHDLQQDVSNQLLRLSLEVQSGNAEVVEAKAEVARLEGKTEQTQQIIELLREAKREAQKHEAELQDANKSLRNNKEAIQTQSEELRTSLRTVTTKWQTACSELEKCKQGRNEAHAEVIDLTIRLTEAMHELNSLQAELMASEDVLIEFEQQNADQNMELRNVNVLLSTQRSDIDYEIQRRLEIEDELAMSKALELQTRRQLTLSREETTTATRLHRDMQSQIGVLKQTLTRTDDKARKLEETLKSLEETTAELEHLRKQQATLQRFKEESVSQSQEIRDKSAEIQTLEKQIKDLRNTSADLEEEVRGKDRLAEENANIHNDLKNLREQLQQKTIETALLESALAAAQVRTAQLGDLKREKSSLKEAVESLTTALEQSNEQCAQISPLQDTVAQKDHQITELQKDLAIFRGQAEELKNLRAELQEKEERQADLQQQILGLEGAVSNAQLDGDEVNHNIQQRRVADRSGNAMNSHNNELPGTRPYFNGGDVHSPLNLSPANPTTGAIYIVQETQLEVQESQLVGPDSLILSVDQGQESSGSELSPIPSDDGEANLDDLINHGPIGLNTRRHNGRETHVWPNESSSIRHRQPTSEQPPSSPYGSQSDQMLLDQVSQTESQEPDDSDSTKTDPTFAMPVNRTGMRQGPGPRRLRSEHRGPSGRSIASPDPGAESLSNRPSTPAIMRERHRPNSTAKRRSEPENDADRVSPKNPKRLKRTAANLEAKKSQPAMPKSENGEKSSSRGAATFSKSGGGRGNSVVGTNAPGPGKIQRSTKPARKGSRRDKYTTRFGAET</sequence>
<feature type="coiled-coil region" evidence="1">
    <location>
        <begin position="676"/>
        <end position="889"/>
    </location>
</feature>
<evidence type="ECO:0000313" key="3">
    <source>
        <dbReference type="EMBL" id="OAP55966.1"/>
    </source>
</evidence>
<dbReference type="EMBL" id="LVYI01000010">
    <property type="protein sequence ID" value="OAP55966.1"/>
    <property type="molecule type" value="Genomic_DNA"/>
</dbReference>
<dbReference type="STRING" id="1367422.A0A178Z936"/>
<feature type="compositionally biased region" description="Polar residues" evidence="2">
    <location>
        <begin position="54"/>
        <end position="68"/>
    </location>
</feature>
<feature type="region of interest" description="Disordered" evidence="2">
    <location>
        <begin position="978"/>
        <end position="1238"/>
    </location>
</feature>
<feature type="compositionally biased region" description="Polar residues" evidence="2">
    <location>
        <begin position="915"/>
        <end position="924"/>
    </location>
</feature>
<feature type="region of interest" description="Disordered" evidence="2">
    <location>
        <begin position="1"/>
        <end position="115"/>
    </location>
</feature>
<feature type="compositionally biased region" description="Polar residues" evidence="2">
    <location>
        <begin position="1037"/>
        <end position="1063"/>
    </location>
</feature>
<dbReference type="GeneID" id="30014286"/>
<proteinExistence type="predicted"/>
<dbReference type="PANTHER" id="PTHR45615">
    <property type="entry name" value="MYOSIN HEAVY CHAIN, NON-MUSCLE"/>
    <property type="match status" value="1"/>
</dbReference>
<feature type="compositionally biased region" description="Polar residues" evidence="2">
    <location>
        <begin position="155"/>
        <end position="168"/>
    </location>
</feature>
<feature type="coiled-coil region" evidence="1">
    <location>
        <begin position="177"/>
        <end position="221"/>
    </location>
</feature>
<feature type="region of interest" description="Disordered" evidence="2">
    <location>
        <begin position="129"/>
        <end position="168"/>
    </location>
</feature>
<feature type="region of interest" description="Disordered" evidence="2">
    <location>
        <begin position="908"/>
        <end position="943"/>
    </location>
</feature>
<organism evidence="3 4">
    <name type="scientific">Fonsecaea erecta</name>
    <dbReference type="NCBI Taxonomy" id="1367422"/>
    <lineage>
        <taxon>Eukaryota</taxon>
        <taxon>Fungi</taxon>
        <taxon>Dikarya</taxon>
        <taxon>Ascomycota</taxon>
        <taxon>Pezizomycotina</taxon>
        <taxon>Eurotiomycetes</taxon>
        <taxon>Chaetothyriomycetidae</taxon>
        <taxon>Chaetothyriales</taxon>
        <taxon>Herpotrichiellaceae</taxon>
        <taxon>Fonsecaea</taxon>
    </lineage>
</organism>
<dbReference type="RefSeq" id="XP_018689333.1">
    <property type="nucleotide sequence ID" value="XM_018841624.1"/>
</dbReference>
<name>A0A178Z936_9EURO</name>
<keyword evidence="4" id="KW-1185">Reference proteome</keyword>
<dbReference type="PANTHER" id="PTHR45615:SF80">
    <property type="entry name" value="GRIP DOMAIN-CONTAINING PROTEIN"/>
    <property type="match status" value="1"/>
</dbReference>
<gene>
    <name evidence="3" type="ORF">AYL99_10118</name>
</gene>
<accession>A0A178Z936</accession>
<feature type="compositionally biased region" description="Basic and acidic residues" evidence="2">
    <location>
        <begin position="134"/>
        <end position="147"/>
    </location>
</feature>
<dbReference type="Proteomes" id="UP000078343">
    <property type="component" value="Unassembled WGS sequence"/>
</dbReference>
<dbReference type="OrthoDB" id="4161150at2759"/>
<feature type="coiled-coil region" evidence="1">
    <location>
        <begin position="564"/>
        <end position="598"/>
    </location>
</feature>
<feature type="compositionally biased region" description="Polar residues" evidence="2">
    <location>
        <begin position="978"/>
        <end position="987"/>
    </location>
</feature>
<feature type="compositionally biased region" description="Polar residues" evidence="2">
    <location>
        <begin position="96"/>
        <end position="114"/>
    </location>
</feature>
<feature type="coiled-coil region" evidence="1">
    <location>
        <begin position="331"/>
        <end position="358"/>
    </location>
</feature>
<evidence type="ECO:0000256" key="1">
    <source>
        <dbReference type="SAM" id="Coils"/>
    </source>
</evidence>
<evidence type="ECO:0000256" key="2">
    <source>
        <dbReference type="SAM" id="MobiDB-lite"/>
    </source>
</evidence>
<protein>
    <submittedName>
        <fullName evidence="3">Uncharacterized protein</fullName>
    </submittedName>
</protein>
<dbReference type="AlphaFoldDB" id="A0A178Z936"/>
<feature type="coiled-coil region" evidence="1">
    <location>
        <begin position="466"/>
        <end position="535"/>
    </location>
</feature>